<name>A0ABY8EVU3_MALFU</name>
<accession>A0ABY8EVU3</accession>
<keyword evidence="3" id="KW-1185">Reference proteome</keyword>
<gene>
    <name evidence="2" type="ORF">GLX27_003018</name>
</gene>
<protein>
    <submittedName>
        <fullName evidence="2">Uncharacterized protein</fullName>
    </submittedName>
</protein>
<sequence length="113" mass="12313">MPVVHWREDAHVAAQVPHSTPTQAQAAPEEHAAEGSHAQGGETSTSEAAPLAQGAQPAKWVANEDAAEWNSLLTWARRQRGPQWDTGTGIWQVPHGSELYYGFSMRDYGNLNP</sequence>
<evidence type="ECO:0000313" key="3">
    <source>
        <dbReference type="Proteomes" id="UP000818624"/>
    </source>
</evidence>
<feature type="region of interest" description="Disordered" evidence="1">
    <location>
        <begin position="1"/>
        <end position="60"/>
    </location>
</feature>
<dbReference type="EMBL" id="CP046236">
    <property type="protein sequence ID" value="WFD48348.1"/>
    <property type="molecule type" value="Genomic_DNA"/>
</dbReference>
<reference evidence="2 3" key="1">
    <citation type="journal article" date="2020" name="Elife">
        <title>Loss of centromere function drives karyotype evolution in closely related Malassezia species.</title>
        <authorList>
            <person name="Sankaranarayanan S.R."/>
            <person name="Ianiri G."/>
            <person name="Coelho M.A."/>
            <person name="Reza M.H."/>
            <person name="Thimmappa B.C."/>
            <person name="Ganguly P."/>
            <person name="Vadnala R.N."/>
            <person name="Sun S."/>
            <person name="Siddharthan R."/>
            <person name="Tellgren-Roth C."/>
            <person name="Dawson T.L."/>
            <person name="Heitman J."/>
            <person name="Sanyal K."/>
        </authorList>
    </citation>
    <scope>NUCLEOTIDE SEQUENCE [LARGE SCALE GENOMIC DNA]</scope>
    <source>
        <strain evidence="2">CBS14141</strain>
    </source>
</reference>
<organism evidence="2 3">
    <name type="scientific">Malassezia furfur</name>
    <name type="common">Pityriasis versicolor infection agent</name>
    <name type="synonym">Pityrosporum furfur</name>
    <dbReference type="NCBI Taxonomy" id="55194"/>
    <lineage>
        <taxon>Eukaryota</taxon>
        <taxon>Fungi</taxon>
        <taxon>Dikarya</taxon>
        <taxon>Basidiomycota</taxon>
        <taxon>Ustilaginomycotina</taxon>
        <taxon>Malasseziomycetes</taxon>
        <taxon>Malasseziales</taxon>
        <taxon>Malasseziaceae</taxon>
        <taxon>Malassezia</taxon>
    </lineage>
</organism>
<proteinExistence type="predicted"/>
<evidence type="ECO:0000256" key="1">
    <source>
        <dbReference type="SAM" id="MobiDB-lite"/>
    </source>
</evidence>
<evidence type="ECO:0000313" key="2">
    <source>
        <dbReference type="EMBL" id="WFD48348.1"/>
    </source>
</evidence>
<feature type="compositionally biased region" description="Basic and acidic residues" evidence="1">
    <location>
        <begin position="1"/>
        <end position="11"/>
    </location>
</feature>
<dbReference type="Proteomes" id="UP000818624">
    <property type="component" value="Chromosome 3"/>
</dbReference>